<evidence type="ECO:0000313" key="10">
    <source>
        <dbReference type="EMBL" id="PZX62803.1"/>
    </source>
</evidence>
<dbReference type="Gene3D" id="1.25.40.10">
    <property type="entry name" value="Tetratricopeptide repeat domain"/>
    <property type="match status" value="1"/>
</dbReference>
<dbReference type="PANTHER" id="PTHR46208">
    <property type="entry name" value="MITOCHONDRIAL IMPORT RECEPTOR SUBUNIT TOM70"/>
    <property type="match status" value="1"/>
</dbReference>
<dbReference type="Proteomes" id="UP000249720">
    <property type="component" value="Unassembled WGS sequence"/>
</dbReference>
<keyword evidence="6" id="KW-0472">Membrane</keyword>
<keyword evidence="2" id="KW-0812">Transmembrane</keyword>
<feature type="signal peptide" evidence="9">
    <location>
        <begin position="1"/>
        <end position="30"/>
    </location>
</feature>
<dbReference type="EMBL" id="QKZV01000004">
    <property type="protein sequence ID" value="PZX62803.1"/>
    <property type="molecule type" value="Genomic_DNA"/>
</dbReference>
<dbReference type="Pfam" id="PF14559">
    <property type="entry name" value="TPR_19"/>
    <property type="match status" value="1"/>
</dbReference>
<evidence type="ECO:0000256" key="5">
    <source>
        <dbReference type="ARBA" id="ARBA00022989"/>
    </source>
</evidence>
<dbReference type="Pfam" id="PF13431">
    <property type="entry name" value="TPR_17"/>
    <property type="match status" value="1"/>
</dbReference>
<dbReference type="SMART" id="SM00028">
    <property type="entry name" value="TPR"/>
    <property type="match status" value="3"/>
</dbReference>
<comment type="caution">
    <text evidence="10">The sequence shown here is derived from an EMBL/GenBank/DDBJ whole genome shotgun (WGS) entry which is preliminary data.</text>
</comment>
<evidence type="ECO:0000256" key="7">
    <source>
        <dbReference type="ARBA" id="ARBA00038030"/>
    </source>
</evidence>
<protein>
    <submittedName>
        <fullName evidence="10">Tetratricopeptide repeat protein</fullName>
    </submittedName>
</protein>
<comment type="similarity">
    <text evidence="7">Belongs to the Tom70 family.</text>
</comment>
<keyword evidence="4 8" id="KW-0802">TPR repeat</keyword>
<dbReference type="OrthoDB" id="793001at2"/>
<evidence type="ECO:0000256" key="2">
    <source>
        <dbReference type="ARBA" id="ARBA00022692"/>
    </source>
</evidence>
<evidence type="ECO:0000256" key="1">
    <source>
        <dbReference type="ARBA" id="ARBA00004167"/>
    </source>
</evidence>
<feature type="chain" id="PRO_5016105781" evidence="9">
    <location>
        <begin position="31"/>
        <end position="351"/>
    </location>
</feature>
<evidence type="ECO:0000313" key="11">
    <source>
        <dbReference type="Proteomes" id="UP000249720"/>
    </source>
</evidence>
<dbReference type="InterPro" id="IPR011990">
    <property type="entry name" value="TPR-like_helical_dom_sf"/>
</dbReference>
<keyword evidence="9" id="KW-0732">Signal</keyword>
<organism evidence="10 11">
    <name type="scientific">Hydrotalea sandarakina</name>
    <dbReference type="NCBI Taxonomy" id="1004304"/>
    <lineage>
        <taxon>Bacteria</taxon>
        <taxon>Pseudomonadati</taxon>
        <taxon>Bacteroidota</taxon>
        <taxon>Chitinophagia</taxon>
        <taxon>Chitinophagales</taxon>
        <taxon>Chitinophagaceae</taxon>
        <taxon>Hydrotalea</taxon>
    </lineage>
</organism>
<dbReference type="PROSITE" id="PS50005">
    <property type="entry name" value="TPR"/>
    <property type="match status" value="3"/>
</dbReference>
<dbReference type="SUPFAM" id="SSF48452">
    <property type="entry name" value="TPR-like"/>
    <property type="match status" value="1"/>
</dbReference>
<feature type="repeat" description="TPR" evidence="8">
    <location>
        <begin position="137"/>
        <end position="170"/>
    </location>
</feature>
<gene>
    <name evidence="10" type="ORF">LX80_01497</name>
</gene>
<dbReference type="AlphaFoldDB" id="A0A2W7RPS1"/>
<feature type="repeat" description="TPR" evidence="8">
    <location>
        <begin position="103"/>
        <end position="136"/>
    </location>
</feature>
<dbReference type="InterPro" id="IPR019734">
    <property type="entry name" value="TPR_rpt"/>
</dbReference>
<feature type="repeat" description="TPR" evidence="8">
    <location>
        <begin position="35"/>
        <end position="68"/>
    </location>
</feature>
<dbReference type="GO" id="GO:0016020">
    <property type="term" value="C:membrane"/>
    <property type="evidence" value="ECO:0007669"/>
    <property type="project" value="UniProtKB-SubCell"/>
</dbReference>
<keyword evidence="3" id="KW-0677">Repeat</keyword>
<comment type="subcellular location">
    <subcellularLocation>
        <location evidence="1">Membrane</location>
        <topology evidence="1">Single-pass membrane protein</topology>
    </subcellularLocation>
</comment>
<evidence type="ECO:0000256" key="8">
    <source>
        <dbReference type="PROSITE-ProRule" id="PRU00339"/>
    </source>
</evidence>
<evidence type="ECO:0000256" key="4">
    <source>
        <dbReference type="ARBA" id="ARBA00022803"/>
    </source>
</evidence>
<sequence>MYFRVSQKSIFMKRVALFLLFGIFSIAALAQTQDAAQLYKDGKQLLQQGDYDNAIMVLNNALQQDPKNLDIQKDLAFANFLNRDYASAINVSKKIIEQPGADEQAYQILGMCYKAIAEYKQAADLYEKGIKKFPNSGVLYNEYGELLAMNKNLDKAIQYWEKGIEADPNYSSNYYNAAMYYSQSNTNLFWVMYYGEIFVNLESYTTRTAGMKSTLLDAYKKLYTQFKPEQWTSEYKKTPFALACMQVLKNSIYQIATGVTPDNLLAVRTRFVLDWYNGGLNQQFPSRLFDQWQYFLRDGMFEAYNQWIFGAAASPAQYQTWVQQHASEANAFKQYQSNRIFKIPMGQFYHQ</sequence>
<evidence type="ECO:0000256" key="6">
    <source>
        <dbReference type="ARBA" id="ARBA00023136"/>
    </source>
</evidence>
<accession>A0A2W7RPS1</accession>
<proteinExistence type="inferred from homology"/>
<keyword evidence="11" id="KW-1185">Reference proteome</keyword>
<evidence type="ECO:0000256" key="3">
    <source>
        <dbReference type="ARBA" id="ARBA00022737"/>
    </source>
</evidence>
<dbReference type="PANTHER" id="PTHR46208:SF1">
    <property type="entry name" value="MITOCHONDRIAL IMPORT RECEPTOR SUBUNIT TOM70"/>
    <property type="match status" value="1"/>
</dbReference>
<name>A0A2W7RPS1_9BACT</name>
<keyword evidence="5" id="KW-1133">Transmembrane helix</keyword>
<evidence type="ECO:0000256" key="9">
    <source>
        <dbReference type="SAM" id="SignalP"/>
    </source>
</evidence>
<reference evidence="10 11" key="1">
    <citation type="submission" date="2018-06" db="EMBL/GenBank/DDBJ databases">
        <title>Genomic Encyclopedia of Archaeal and Bacterial Type Strains, Phase II (KMG-II): from individual species to whole genera.</title>
        <authorList>
            <person name="Goeker M."/>
        </authorList>
    </citation>
    <scope>NUCLEOTIDE SEQUENCE [LARGE SCALE GENOMIC DNA]</scope>
    <source>
        <strain evidence="10 11">DSM 23241</strain>
    </source>
</reference>